<organism evidence="4">
    <name type="scientific">Sarcoptes scabiei</name>
    <name type="common">Itch mite</name>
    <name type="synonym">Acarus scabiei</name>
    <dbReference type="NCBI Taxonomy" id="52283"/>
    <lineage>
        <taxon>Eukaryota</taxon>
        <taxon>Metazoa</taxon>
        <taxon>Ecdysozoa</taxon>
        <taxon>Arthropoda</taxon>
        <taxon>Chelicerata</taxon>
        <taxon>Arachnida</taxon>
        <taxon>Acari</taxon>
        <taxon>Acariformes</taxon>
        <taxon>Sarcoptiformes</taxon>
        <taxon>Astigmata</taxon>
        <taxon>Psoroptidia</taxon>
        <taxon>Sarcoptoidea</taxon>
        <taxon>Sarcoptidae</taxon>
        <taxon>Sarcoptinae</taxon>
        <taxon>Sarcoptes</taxon>
    </lineage>
</organism>
<accession>A0A834R2D8</accession>
<sequence>MYDMSTKQLVYQSFVKNYEQSSQLLFSSSSSPSSSVLPSTIATKTTAATDTSNFDYDNNSASIFASKTASPRAAQSYNVSILDRNNQQSLQRKQRSTTTATTATTTTTYTNVDNLDNFFYEIQQRKKCLRESGDDCDEDSINNNYNTDIHGDGGGDDDDYDDDNDYDKPFDRRSNLVRIDSKMHSTLDIVYDPNLNSANSSSSPPSPSSSSYSNANNLDDHLRNSREDNNNGASKSSQENLHPHHHHHPNDTNILLARLAKKEKDLILAAELGKALLDRNEELSRTNEQLNEEYTRNIELLEQEKYALRKKLNSIEIEYENKIHDLQADLKSARENLQTRFEINKQNDLENNRLITELSEQNRRLTSELKESSNRESQLEKEILSLKEQCCARRTNFSDHIGQLEGLRDEINLLNNRKRELETKISALNEEKVNISITLDESQYKILSMEKELFEKELGLQNQQKDIEDLRRMNIQYQNKIDSLIKNKLYDSNLLQVSSLYNEIEMSSHSSFDEPLSPAMAIHQHPHHTSFSVEDDVDQFNIYCNRCIKNKQEIGEIFQKLKHLFDDLLKHRQNLQVKNASIANGNLSTGSCLSDCSDQSSNESSSSMTNNNQELNASNNNSSNNNNNHDSGIQTNLGVIEECNLVICDIISLIKNLESMVGASFD</sequence>
<reference evidence="6" key="1">
    <citation type="journal article" date="2020" name="PLoS Negl. Trop. Dis.">
        <title>High-quality nuclear genome for Sarcoptes scabiei-A critical resource for a neglected parasite.</title>
        <authorList>
            <person name="Korhonen P.K."/>
            <person name="Gasser R.B."/>
            <person name="Ma G."/>
            <person name="Wang T."/>
            <person name="Stroehlein A.J."/>
            <person name="Young N.D."/>
            <person name="Ang C.S."/>
            <person name="Fernando D.D."/>
            <person name="Lu H.C."/>
            <person name="Taylor S."/>
            <person name="Reynolds S.L."/>
            <person name="Mofiz E."/>
            <person name="Najaraj S.H."/>
            <person name="Gowda H."/>
            <person name="Madugundu A."/>
            <person name="Renuse S."/>
            <person name="Holt D."/>
            <person name="Pandey A."/>
            <person name="Papenfuss A.T."/>
            <person name="Fischer K."/>
        </authorList>
    </citation>
    <scope>NUCLEOTIDE SEQUENCE [LARGE SCALE GENOMIC DNA]</scope>
</reference>
<reference evidence="5" key="3">
    <citation type="submission" date="2022-06" db="UniProtKB">
        <authorList>
            <consortium name="EnsemblMetazoa"/>
        </authorList>
    </citation>
    <scope>IDENTIFICATION</scope>
</reference>
<evidence type="ECO:0000313" key="5">
    <source>
        <dbReference type="EnsemblMetazoa" id="KAF7489070.1"/>
    </source>
</evidence>
<evidence type="ECO:0000313" key="4">
    <source>
        <dbReference type="EMBL" id="KAF7489070.1"/>
    </source>
</evidence>
<reference evidence="4" key="2">
    <citation type="submission" date="2020-01" db="EMBL/GenBank/DDBJ databases">
        <authorList>
            <person name="Korhonen P.K.K."/>
            <person name="Guangxu M.G."/>
            <person name="Wang T.W."/>
            <person name="Stroehlein A.J.S."/>
            <person name="Young N.D."/>
            <person name="Ang C.-S.A."/>
            <person name="Fernando D.W.F."/>
            <person name="Lu H.L."/>
            <person name="Taylor S.T."/>
            <person name="Ehtesham M.E.M."/>
            <person name="Najaraj S.H.N."/>
            <person name="Harsha G.H.G."/>
            <person name="Madugundu A.M."/>
            <person name="Renuse S.R."/>
            <person name="Holt D.H."/>
            <person name="Pandey A.P."/>
            <person name="Papenfuss A.P."/>
            <person name="Gasser R.B.G."/>
            <person name="Fischer K.F."/>
        </authorList>
    </citation>
    <scope>NUCLEOTIDE SEQUENCE</scope>
    <source>
        <strain evidence="4">SSS_KF_BRIS2020</strain>
    </source>
</reference>
<keyword evidence="1 2" id="KW-0175">Coiled coil</keyword>
<dbReference type="PANTHER" id="PTHR32123:SF13">
    <property type="entry name" value="BICAUDAL D-RELATED PROTEIN HOMOLOG"/>
    <property type="match status" value="1"/>
</dbReference>
<feature type="region of interest" description="Disordered" evidence="3">
    <location>
        <begin position="132"/>
        <end position="171"/>
    </location>
</feature>
<dbReference type="PANTHER" id="PTHR32123">
    <property type="entry name" value="BICD FAMILY-LIKE CARGO ADAPTER"/>
    <property type="match status" value="1"/>
</dbReference>
<proteinExistence type="predicted"/>
<feature type="compositionally biased region" description="Low complexity" evidence="3">
    <location>
        <begin position="195"/>
        <end position="217"/>
    </location>
</feature>
<protein>
    <submittedName>
        <fullName evidence="4">Bicaudal D-related protein 1</fullName>
    </submittedName>
</protein>
<evidence type="ECO:0000313" key="6">
    <source>
        <dbReference type="Proteomes" id="UP000070412"/>
    </source>
</evidence>
<feature type="compositionally biased region" description="Acidic residues" evidence="3">
    <location>
        <begin position="154"/>
        <end position="165"/>
    </location>
</feature>
<keyword evidence="6" id="KW-1185">Reference proteome</keyword>
<feature type="coiled-coil region" evidence="2">
    <location>
        <begin position="273"/>
        <end position="487"/>
    </location>
</feature>
<feature type="compositionally biased region" description="Polar residues" evidence="3">
    <location>
        <begin position="230"/>
        <end position="240"/>
    </location>
</feature>
<dbReference type="InterPro" id="IPR051149">
    <property type="entry name" value="Spindly/BICDR_Dynein_Adapter"/>
</dbReference>
<name>A0A834R2D8_SARSC</name>
<feature type="compositionally biased region" description="Low complexity" evidence="3">
    <location>
        <begin position="598"/>
        <end position="628"/>
    </location>
</feature>
<dbReference type="OrthoDB" id="9451547at2759"/>
<dbReference type="AlphaFoldDB" id="A0A834R2D8"/>
<evidence type="ECO:0000256" key="2">
    <source>
        <dbReference type="SAM" id="Coils"/>
    </source>
</evidence>
<feature type="compositionally biased region" description="Basic and acidic residues" evidence="3">
    <location>
        <begin position="218"/>
        <end position="229"/>
    </location>
</feature>
<dbReference type="Proteomes" id="UP000070412">
    <property type="component" value="Unassembled WGS sequence"/>
</dbReference>
<dbReference type="EMBL" id="WVUK01000065">
    <property type="protein sequence ID" value="KAF7489070.1"/>
    <property type="molecule type" value="Genomic_DNA"/>
</dbReference>
<dbReference type="EnsemblMetazoa" id="SSS_3918s_mrna">
    <property type="protein sequence ID" value="KAF7489070.1"/>
    <property type="gene ID" value="SSS_3918"/>
</dbReference>
<gene>
    <name evidence="4" type="ORF">SSS_3918</name>
</gene>
<evidence type="ECO:0000256" key="3">
    <source>
        <dbReference type="SAM" id="MobiDB-lite"/>
    </source>
</evidence>
<feature type="region of interest" description="Disordered" evidence="3">
    <location>
        <begin position="598"/>
        <end position="629"/>
    </location>
</feature>
<feature type="region of interest" description="Disordered" evidence="3">
    <location>
        <begin position="195"/>
        <end position="250"/>
    </location>
</feature>
<evidence type="ECO:0000256" key="1">
    <source>
        <dbReference type="ARBA" id="ARBA00023054"/>
    </source>
</evidence>